<dbReference type="InterPro" id="IPR050273">
    <property type="entry name" value="GppA/Ppx_hydrolase"/>
</dbReference>
<reference evidence="4 5" key="1">
    <citation type="submission" date="2010-12" db="EMBL/GenBank/DDBJ databases">
        <authorList>
            <person name="Muzny D."/>
            <person name="Qin X."/>
            <person name="Deng J."/>
            <person name="Jiang H."/>
            <person name="Liu Y."/>
            <person name="Qu J."/>
            <person name="Song X.-Z."/>
            <person name="Zhang L."/>
            <person name="Thornton R."/>
            <person name="Coyle M."/>
            <person name="Francisco L."/>
            <person name="Jackson L."/>
            <person name="Javaid M."/>
            <person name="Korchina V."/>
            <person name="Kovar C."/>
            <person name="Mata R."/>
            <person name="Mathew T."/>
            <person name="Ngo R."/>
            <person name="Nguyen L."/>
            <person name="Nguyen N."/>
            <person name="Okwuonu G."/>
            <person name="Ongeri F."/>
            <person name="Pham C."/>
            <person name="Simmons D."/>
            <person name="Wilczek-Boney K."/>
            <person name="Hale W."/>
            <person name="Jakkamsetti A."/>
            <person name="Pham P."/>
            <person name="Ruth R."/>
            <person name="San Lucas F."/>
            <person name="Warren J."/>
            <person name="Zhang J."/>
            <person name="Zhao Z."/>
            <person name="Zhou C."/>
            <person name="Zhu D."/>
            <person name="Lee S."/>
            <person name="Bess C."/>
            <person name="Blankenburg K."/>
            <person name="Forbes L."/>
            <person name="Fu Q."/>
            <person name="Gubbala S."/>
            <person name="Hirani K."/>
            <person name="Jayaseelan J.C."/>
            <person name="Lara F."/>
            <person name="Munidasa M."/>
            <person name="Palculict T."/>
            <person name="Patil S."/>
            <person name="Pu L.-L."/>
            <person name="Saada N."/>
            <person name="Tang L."/>
            <person name="Weissenberger G."/>
            <person name="Zhu Y."/>
            <person name="Hemphill L."/>
            <person name="Shang Y."/>
            <person name="Youmans B."/>
            <person name="Ayvaz T."/>
            <person name="Ross M."/>
            <person name="Santibanez J."/>
            <person name="Aqrawi P."/>
            <person name="Gross S."/>
            <person name="Joshi V."/>
            <person name="Fowler G."/>
            <person name="Nazareth L."/>
            <person name="Reid J."/>
            <person name="Worley K."/>
            <person name="Petrosino J."/>
            <person name="Highlander S."/>
            <person name="Gibbs R."/>
        </authorList>
    </citation>
    <scope>NUCLEOTIDE SEQUENCE [LARGE SCALE GENOMIC DNA]</scope>
    <source>
        <strain evidence="5">DSM 15952 / CCUG 50447 / LMG 22039 / TP 1.5</strain>
    </source>
</reference>
<dbReference type="InterPro" id="IPR043129">
    <property type="entry name" value="ATPase_NBD"/>
</dbReference>
<dbReference type="InterPro" id="IPR003695">
    <property type="entry name" value="Ppx_GppA_N"/>
</dbReference>
<evidence type="ECO:0000313" key="5">
    <source>
        <dbReference type="Proteomes" id="UP000010296"/>
    </source>
</evidence>
<dbReference type="PANTHER" id="PTHR30005">
    <property type="entry name" value="EXOPOLYPHOSPHATASE"/>
    <property type="match status" value="1"/>
</dbReference>
<dbReference type="GO" id="GO:0004309">
    <property type="term" value="F:exopolyphosphatase activity"/>
    <property type="evidence" value="ECO:0007669"/>
    <property type="project" value="UniProtKB-EC"/>
</dbReference>
<accession>E6LHT6</accession>
<evidence type="ECO:0000313" key="4">
    <source>
        <dbReference type="EMBL" id="EFU73196.1"/>
    </source>
</evidence>
<dbReference type="RefSeq" id="WP_007208937.1">
    <property type="nucleotide sequence ID" value="NZ_GL622241.1"/>
</dbReference>
<dbReference type="PATRIC" id="fig|888064.11.peg.2063"/>
<dbReference type="CDD" id="cd24052">
    <property type="entry name" value="ASKHA_NBD_HpPPX-GppA-like"/>
    <property type="match status" value="1"/>
</dbReference>
<proteinExistence type="inferred from homology"/>
<dbReference type="Gene3D" id="3.30.420.150">
    <property type="entry name" value="Exopolyphosphatase. Domain 2"/>
    <property type="match status" value="1"/>
</dbReference>
<evidence type="ECO:0000259" key="3">
    <source>
        <dbReference type="Pfam" id="PF21447"/>
    </source>
</evidence>
<dbReference type="SUPFAM" id="SSF53067">
    <property type="entry name" value="Actin-like ATPase domain"/>
    <property type="match status" value="2"/>
</dbReference>
<name>E6LHT6_ENTI1</name>
<dbReference type="EC" id="3.6.1.11" evidence="4"/>
<dbReference type="PANTHER" id="PTHR30005:SF0">
    <property type="entry name" value="RETROGRADE REGULATION PROTEIN 2"/>
    <property type="match status" value="1"/>
</dbReference>
<comment type="similarity">
    <text evidence="1">Belongs to the GppA/Ppx family.</text>
</comment>
<evidence type="ECO:0000259" key="2">
    <source>
        <dbReference type="Pfam" id="PF02541"/>
    </source>
</evidence>
<gene>
    <name evidence="4" type="primary">ppx3</name>
    <name evidence="4" type="ORF">HMPREF9088_1926</name>
</gene>
<dbReference type="Proteomes" id="UP000010296">
    <property type="component" value="Unassembled WGS sequence"/>
</dbReference>
<evidence type="ECO:0000256" key="1">
    <source>
        <dbReference type="ARBA" id="ARBA00007125"/>
    </source>
</evidence>
<dbReference type="SUPFAM" id="SSF109604">
    <property type="entry name" value="HD-domain/PDEase-like"/>
    <property type="match status" value="1"/>
</dbReference>
<dbReference type="AlphaFoldDB" id="E6LHT6"/>
<keyword evidence="5" id="KW-1185">Reference proteome</keyword>
<feature type="domain" description="Ppx/GppA phosphatase C-terminal" evidence="3">
    <location>
        <begin position="325"/>
        <end position="428"/>
    </location>
</feature>
<feature type="domain" description="Ppx/GppA phosphatase N-terminal" evidence="2">
    <location>
        <begin position="20"/>
        <end position="306"/>
    </location>
</feature>
<dbReference type="Pfam" id="PF02541">
    <property type="entry name" value="Ppx-GppA"/>
    <property type="match status" value="1"/>
</dbReference>
<dbReference type="OrthoDB" id="9807195at2"/>
<dbReference type="HOGENOM" id="CLU_025908_4_2_9"/>
<dbReference type="InterPro" id="IPR048950">
    <property type="entry name" value="Ppx_GppA_C"/>
</dbReference>
<keyword evidence="4" id="KW-0378">Hydrolase</keyword>
<protein>
    <submittedName>
        <fullName evidence="4">Putative exopolyphosphatase</fullName>
        <ecNumber evidence="4">3.6.1.11</ecNumber>
    </submittedName>
</protein>
<sequence>MGKTKKVAIIDVGSNTVRLVIYQVSPVGNISQLQNVKLPARLYQYLDENQELSESGTAKLVEVIQLFQEILSEFDVDEIIATATAVIRQATNRQAVLAKVAEQTKLNLRLLSGEEEAYYGQYAVVRTTQFSEGYTVDMGGGSTEVTYFKDNQIQHSHSFPFGVVTLKNLFFQNKEPNDSKAIKKTKDYVRKQFASQKWIKPRDVPIIGIGGSARNIASVYQIVSNYPLSGIHEYEMTKANLNETSELFQSLTLAELQNLDGLSKDRADIILPANLTFLALCEITEAEKFVFCNKGLREGLLLKELSNTTEQVYDPDRVVEGVLMRMTESYGIDVALAQKRRALAEKLLTLCQEEGLVTLDPKLLQYVYYAAFLYHIGSYIEEDDSSMHSFYLLANSNLNGFTHKERVALALLASYKNKSLTRKFLQNVPDWFSSQELSLIRQAGSLIKFTESLLITRVNEICSISLTKDKKSYVLAIDWSKEPLAESYRANRQKKNFEAVINKSVKLEFTRSEKKE</sequence>
<dbReference type="Pfam" id="PF21447">
    <property type="entry name" value="Ppx-GppA_III"/>
    <property type="match status" value="1"/>
</dbReference>
<organism evidence="4 5">
    <name type="scientific">Enterococcus italicus (strain DSM 15952 / CCUG 50447 / LMG 22039 / TP 1.5)</name>
    <dbReference type="NCBI Taxonomy" id="888064"/>
    <lineage>
        <taxon>Bacteria</taxon>
        <taxon>Bacillati</taxon>
        <taxon>Bacillota</taxon>
        <taxon>Bacilli</taxon>
        <taxon>Lactobacillales</taxon>
        <taxon>Enterococcaceae</taxon>
        <taxon>Enterococcus</taxon>
    </lineage>
</organism>
<dbReference type="STRING" id="888064.HMPREF9088_1926"/>
<dbReference type="eggNOG" id="COG0248">
    <property type="taxonomic scope" value="Bacteria"/>
</dbReference>
<dbReference type="EMBL" id="AEPV01000074">
    <property type="protein sequence ID" value="EFU73196.1"/>
    <property type="molecule type" value="Genomic_DNA"/>
</dbReference>
<dbReference type="Gene3D" id="1.10.3210.10">
    <property type="entry name" value="Hypothetical protein af1432"/>
    <property type="match status" value="1"/>
</dbReference>
<comment type="caution">
    <text evidence="4">The sequence shown here is derived from an EMBL/GenBank/DDBJ whole genome shotgun (WGS) entry which is preliminary data.</text>
</comment>
<dbReference type="GO" id="GO:0006357">
    <property type="term" value="P:regulation of transcription by RNA polymerase II"/>
    <property type="evidence" value="ECO:0007669"/>
    <property type="project" value="TreeGrafter"/>
</dbReference>
<dbReference type="Gene3D" id="3.30.420.40">
    <property type="match status" value="1"/>
</dbReference>